<gene>
    <name evidence="3" type="ORF">Tci_639256</name>
</gene>
<dbReference type="InterPro" id="IPR032567">
    <property type="entry name" value="RTL1-rel"/>
</dbReference>
<feature type="coiled-coil region" evidence="1">
    <location>
        <begin position="160"/>
        <end position="187"/>
    </location>
</feature>
<dbReference type="Pfam" id="PF08284">
    <property type="entry name" value="RVP_2"/>
    <property type="match status" value="1"/>
</dbReference>
<dbReference type="PANTHER" id="PTHR15503:SF45">
    <property type="entry name" value="RNA-DIRECTED DNA POLYMERASE HOMOLOG"/>
    <property type="match status" value="1"/>
</dbReference>
<dbReference type="Gene3D" id="2.40.70.10">
    <property type="entry name" value="Acid Proteases"/>
    <property type="match status" value="1"/>
</dbReference>
<evidence type="ECO:0000256" key="1">
    <source>
        <dbReference type="SAM" id="Coils"/>
    </source>
</evidence>
<feature type="region of interest" description="Disordered" evidence="2">
    <location>
        <begin position="427"/>
        <end position="465"/>
    </location>
</feature>
<dbReference type="CDD" id="cd00303">
    <property type="entry name" value="retropepsin_like"/>
    <property type="match status" value="1"/>
</dbReference>
<evidence type="ECO:0008006" key="4">
    <source>
        <dbReference type="Google" id="ProtNLM"/>
    </source>
</evidence>
<sequence>MVNIIPPGHVDEVPVVELNQHDNVPVVPELVLKNENEPELNYPYEEVDPLNPPPPASESEPDDEIEVENPIEHEDETVPDSVHEVGESFASPFLREDSDSLLPGLIRRDINSLFGWMASILRQLCGRETAHALVERKGNAKDTFYGMLILKLGNEVHSSMEQGTDAMEKLVENLGNTEDKVECKKLKKELEEAREFMFEERPNEAINVPIEDAKSHVFERDGLLLICSSLDSFVDSVDANIAAERARQTNVMNDASGSGPARGQDATPAVRECTFAGFMKCNLAVFHGVEEAVELRRWFENNKSVFEISECTEGKKVKFSVATLEGPALTWWKTKVATMGLETVNQMPWTEMKQMMTAEFCLIEEVQRIEHEYQNLKVDAYIRGLIDNIKGEVTSSKPADLNEAVRMAHKLMEQKLQARDSRILEGKKRKWERLQGGNSSGKGNQMDNSRHTLQNSQKQENARAMVTAPTDGKLPLNICPKKVKQEEVGEARGRAYAIKDVEPQGPNVVTGASYAVELADGMVASTNTVLKGCTLNLVNHIFEINLMLIKLGTLNVIIGMDWLVKHDAVIVCGEKVVHIPYGNKMLIVESDKGVSRLKVISYIKA</sequence>
<feature type="region of interest" description="Disordered" evidence="2">
    <location>
        <begin position="42"/>
        <end position="64"/>
    </location>
</feature>
<evidence type="ECO:0000256" key="2">
    <source>
        <dbReference type="SAM" id="MobiDB-lite"/>
    </source>
</evidence>
<accession>A0A699K1J4</accession>
<feature type="non-terminal residue" evidence="3">
    <location>
        <position position="605"/>
    </location>
</feature>
<feature type="compositionally biased region" description="Polar residues" evidence="2">
    <location>
        <begin position="441"/>
        <end position="459"/>
    </location>
</feature>
<dbReference type="PANTHER" id="PTHR15503">
    <property type="entry name" value="LDOC1 RELATED"/>
    <property type="match status" value="1"/>
</dbReference>
<evidence type="ECO:0000313" key="3">
    <source>
        <dbReference type="EMBL" id="GFA67284.1"/>
    </source>
</evidence>
<dbReference type="EMBL" id="BKCJ010466303">
    <property type="protein sequence ID" value="GFA67284.1"/>
    <property type="molecule type" value="Genomic_DNA"/>
</dbReference>
<keyword evidence="1" id="KW-0175">Coiled coil</keyword>
<dbReference type="InterPro" id="IPR021109">
    <property type="entry name" value="Peptidase_aspartic_dom_sf"/>
</dbReference>
<protein>
    <recommendedName>
        <fullName evidence="4">Reverse transcriptase domain-containing protein</fullName>
    </recommendedName>
</protein>
<reference evidence="3" key="1">
    <citation type="journal article" date="2019" name="Sci. Rep.">
        <title>Draft genome of Tanacetum cinerariifolium, the natural source of mosquito coil.</title>
        <authorList>
            <person name="Yamashiro T."/>
            <person name="Shiraishi A."/>
            <person name="Satake H."/>
            <person name="Nakayama K."/>
        </authorList>
    </citation>
    <scope>NUCLEOTIDE SEQUENCE</scope>
</reference>
<name>A0A699K1J4_TANCI</name>
<comment type="caution">
    <text evidence="3">The sequence shown here is derived from an EMBL/GenBank/DDBJ whole genome shotgun (WGS) entry which is preliminary data.</text>
</comment>
<dbReference type="AlphaFoldDB" id="A0A699K1J4"/>
<organism evidence="3">
    <name type="scientific">Tanacetum cinerariifolium</name>
    <name type="common">Dalmatian daisy</name>
    <name type="synonym">Chrysanthemum cinerariifolium</name>
    <dbReference type="NCBI Taxonomy" id="118510"/>
    <lineage>
        <taxon>Eukaryota</taxon>
        <taxon>Viridiplantae</taxon>
        <taxon>Streptophyta</taxon>
        <taxon>Embryophyta</taxon>
        <taxon>Tracheophyta</taxon>
        <taxon>Spermatophyta</taxon>
        <taxon>Magnoliopsida</taxon>
        <taxon>eudicotyledons</taxon>
        <taxon>Gunneridae</taxon>
        <taxon>Pentapetalae</taxon>
        <taxon>asterids</taxon>
        <taxon>campanulids</taxon>
        <taxon>Asterales</taxon>
        <taxon>Asteraceae</taxon>
        <taxon>Asteroideae</taxon>
        <taxon>Anthemideae</taxon>
        <taxon>Anthemidinae</taxon>
        <taxon>Tanacetum</taxon>
    </lineage>
</organism>
<proteinExistence type="predicted"/>